<evidence type="ECO:0000313" key="2">
    <source>
        <dbReference type="Proteomes" id="UP000272729"/>
    </source>
</evidence>
<dbReference type="RefSeq" id="WP_121217306.1">
    <property type="nucleotide sequence ID" value="NZ_JBIUBA010000085.1"/>
</dbReference>
<organism evidence="1 2">
    <name type="scientific">Saccharothrix variisporea</name>
    <dbReference type="NCBI Taxonomy" id="543527"/>
    <lineage>
        <taxon>Bacteria</taxon>
        <taxon>Bacillati</taxon>
        <taxon>Actinomycetota</taxon>
        <taxon>Actinomycetes</taxon>
        <taxon>Pseudonocardiales</taxon>
        <taxon>Pseudonocardiaceae</taxon>
        <taxon>Saccharothrix</taxon>
    </lineage>
</organism>
<evidence type="ECO:0000313" key="1">
    <source>
        <dbReference type="EMBL" id="RKT67190.1"/>
    </source>
</evidence>
<dbReference type="AlphaFoldDB" id="A0A495WZY0"/>
<keyword evidence="2" id="KW-1185">Reference proteome</keyword>
<comment type="caution">
    <text evidence="1">The sequence shown here is derived from an EMBL/GenBank/DDBJ whole genome shotgun (WGS) entry which is preliminary data.</text>
</comment>
<name>A0A495WZY0_9PSEU</name>
<protein>
    <submittedName>
        <fullName evidence="1">Uncharacterized protein</fullName>
    </submittedName>
</protein>
<accession>A0A495WZY0</accession>
<reference evidence="1 2" key="1">
    <citation type="submission" date="2018-10" db="EMBL/GenBank/DDBJ databases">
        <title>Sequencing the genomes of 1000 actinobacteria strains.</title>
        <authorList>
            <person name="Klenk H.-P."/>
        </authorList>
    </citation>
    <scope>NUCLEOTIDE SEQUENCE [LARGE SCALE GENOMIC DNA]</scope>
    <source>
        <strain evidence="1 2">DSM 43911</strain>
    </source>
</reference>
<proteinExistence type="predicted"/>
<sequence>MHLTRERTTWQHDRDAAAEYAARRLVDDVGIDPAAFGVVWANMRKGHRFGELRVLPGLAEAFEDWLAEHR</sequence>
<gene>
    <name evidence="1" type="ORF">DFJ66_0358</name>
</gene>
<dbReference type="Proteomes" id="UP000272729">
    <property type="component" value="Unassembled WGS sequence"/>
</dbReference>
<dbReference type="EMBL" id="RBXR01000001">
    <property type="protein sequence ID" value="RKT67190.1"/>
    <property type="molecule type" value="Genomic_DNA"/>
</dbReference>